<keyword evidence="1" id="KW-0812">Transmembrane</keyword>
<reference evidence="2 3" key="1">
    <citation type="submission" date="2011-08" db="EMBL/GenBank/DDBJ databases">
        <authorList>
            <person name="Weinstock G."/>
            <person name="Sodergren E."/>
            <person name="Clifton S."/>
            <person name="Fulton L."/>
            <person name="Fulton B."/>
            <person name="Courtney L."/>
            <person name="Fronick C."/>
            <person name="Harrison M."/>
            <person name="Strong C."/>
            <person name="Farmer C."/>
            <person name="Delahaunty K."/>
            <person name="Markovic C."/>
            <person name="Hall O."/>
            <person name="Minx P."/>
            <person name="Tomlinson C."/>
            <person name="Mitreva M."/>
            <person name="Hou S."/>
            <person name="Chen J."/>
            <person name="Wollam A."/>
            <person name="Pepin K.H."/>
            <person name="Johnson M."/>
            <person name="Bhonagiri V."/>
            <person name="Zhang X."/>
            <person name="Suruliraj S."/>
            <person name="Warren W."/>
            <person name="Chinwalla A."/>
            <person name="Mardis E.R."/>
            <person name="Wilson R.K."/>
        </authorList>
    </citation>
    <scope>NUCLEOTIDE SEQUENCE [LARGE SCALE GENOMIC DNA]</scope>
    <source>
        <strain evidence="2 3">ATCC 33091</strain>
    </source>
</reference>
<comment type="caution">
    <text evidence="2">The sequence shown here is derived from an EMBL/GenBank/DDBJ whole genome shotgun (WGS) entry which is preliminary data.</text>
</comment>
<evidence type="ECO:0000313" key="2">
    <source>
        <dbReference type="EMBL" id="EHN62069.1"/>
    </source>
</evidence>
<keyword evidence="3" id="KW-1185">Reference proteome</keyword>
<proteinExistence type="predicted"/>
<dbReference type="AlphaFoldDB" id="A0AB72ZB15"/>
<gene>
    <name evidence="2" type="ORF">HMPREF0557_00623</name>
</gene>
<evidence type="ECO:0000313" key="3">
    <source>
        <dbReference type="Proteomes" id="UP000003597"/>
    </source>
</evidence>
<sequence length="40" mass="4801">MCKKTHEFTRKNFLFAKNLVVIVVLEISRIKSKHYILHSQ</sequence>
<dbReference type="Proteomes" id="UP000003597">
    <property type="component" value="Unassembled WGS sequence"/>
</dbReference>
<protein>
    <submittedName>
        <fullName evidence="2">Uncharacterized protein</fullName>
    </submittedName>
</protein>
<organism evidence="2 3">
    <name type="scientific">Listeria innocua ATCC 33091</name>
    <dbReference type="NCBI Taxonomy" id="1002366"/>
    <lineage>
        <taxon>Bacteria</taxon>
        <taxon>Bacillati</taxon>
        <taxon>Bacillota</taxon>
        <taxon>Bacilli</taxon>
        <taxon>Bacillales</taxon>
        <taxon>Listeriaceae</taxon>
        <taxon>Listeria</taxon>
    </lineage>
</organism>
<name>A0AB72ZB15_LISIO</name>
<dbReference type="EMBL" id="AGCN01000014">
    <property type="protein sequence ID" value="EHN62069.1"/>
    <property type="molecule type" value="Genomic_DNA"/>
</dbReference>
<evidence type="ECO:0000256" key="1">
    <source>
        <dbReference type="SAM" id="Phobius"/>
    </source>
</evidence>
<keyword evidence="1" id="KW-0472">Membrane</keyword>
<accession>A0AB72ZB15</accession>
<feature type="transmembrane region" description="Helical" evidence="1">
    <location>
        <begin position="12"/>
        <end position="30"/>
    </location>
</feature>
<keyword evidence="1" id="KW-1133">Transmembrane helix</keyword>